<dbReference type="InterPro" id="IPR050106">
    <property type="entry name" value="HistidinolP_aminotransfase"/>
</dbReference>
<sequence length="358" mass="38316">MTDVTPRFRPVLDTVPAYKPGKMPAVATGEAHKLSSNESPYGPLPSVVEVIAEAGRGVNRYPDNGAEALTSALAERFDVPAGHVAVGCGSVGVLQQLIVAVSDPGDEVMYGWRSFEAYPPLADLAGATSVRVPLRDETHDLAAMAAAITRRTRLILVCNPNNPTGTAVREQELISFLDRVPADCLVVLDEAYHEYIRDPAVPDGVEVYRDRPNVAVLRTFSKAYGLAGLRVGFLIGHKPVAEAVRKTMLPFTVNSVAQAAAVASLNAEDELLSRVESVVKERERVRETLLADGWTVPVTEANFVWLRLGEHTMEFAQACDTAGVAVRPFAGEGARISVGTPAANDAILAVASAFPHRN</sequence>
<dbReference type="NCBIfam" id="NF002878">
    <property type="entry name" value="PRK03321.1"/>
    <property type="match status" value="1"/>
</dbReference>
<proteinExistence type="inferred from homology"/>
<feature type="modified residue" description="N6-(pyridoxal phosphate)lysine" evidence="6">
    <location>
        <position position="222"/>
    </location>
</feature>
<name>A0A6P2BU57_9ACTN</name>
<keyword evidence="5 6" id="KW-0663">Pyridoxal phosphate</keyword>
<evidence type="ECO:0000256" key="2">
    <source>
        <dbReference type="ARBA" id="ARBA00011738"/>
    </source>
</evidence>
<dbReference type="GO" id="GO:0000105">
    <property type="term" value="P:L-histidine biosynthetic process"/>
    <property type="evidence" value="ECO:0007669"/>
    <property type="project" value="InterPro"/>
</dbReference>
<dbReference type="InterPro" id="IPR001917">
    <property type="entry name" value="Aminotrans_II_pyridoxalP_BS"/>
</dbReference>
<dbReference type="InterPro" id="IPR004839">
    <property type="entry name" value="Aminotransferase_I/II_large"/>
</dbReference>
<dbReference type="InterPro" id="IPR015422">
    <property type="entry name" value="PyrdxlP-dep_Trfase_small"/>
</dbReference>
<feature type="domain" description="Aminotransferase class I/classII large" evidence="7">
    <location>
        <begin position="33"/>
        <end position="347"/>
    </location>
</feature>
<comment type="function">
    <text evidence="6">Aminotransferase that catalyzes the conversion of aromatic amino acids and 2-oxoglutarate into corresponding aromatic oxo acids and L-glutamate.</text>
</comment>
<comment type="cofactor">
    <cofactor evidence="1 6">
        <name>pyridoxal 5'-phosphate</name>
        <dbReference type="ChEBI" id="CHEBI:597326"/>
    </cofactor>
</comment>
<dbReference type="GO" id="GO:0004400">
    <property type="term" value="F:histidinol-phosphate transaminase activity"/>
    <property type="evidence" value="ECO:0007669"/>
    <property type="project" value="InterPro"/>
</dbReference>
<dbReference type="InterPro" id="IPR005861">
    <property type="entry name" value="HisP_aminotrans"/>
</dbReference>
<reference evidence="8 9" key="1">
    <citation type="submission" date="2018-11" db="EMBL/GenBank/DDBJ databases">
        <title>Trebonia kvetii gen.nov., sp.nov., a novel acidophilic actinobacterium, and proposal of the new actinobacterial family Treboniaceae fam. nov.</title>
        <authorList>
            <person name="Rapoport D."/>
            <person name="Sagova-Mareckova M."/>
            <person name="Sedlacek I."/>
            <person name="Provaznik J."/>
            <person name="Kralova S."/>
            <person name="Pavlinic D."/>
            <person name="Benes V."/>
            <person name="Kopecky J."/>
        </authorList>
    </citation>
    <scope>NUCLEOTIDE SEQUENCE [LARGE SCALE GENOMIC DNA]</scope>
    <source>
        <strain evidence="8 9">15Tr583</strain>
    </source>
</reference>
<dbReference type="InterPro" id="IPR024892">
    <property type="entry name" value="ArAT"/>
</dbReference>
<dbReference type="Gene3D" id="3.90.1150.10">
    <property type="entry name" value="Aspartate Aminotransferase, domain 1"/>
    <property type="match status" value="1"/>
</dbReference>
<dbReference type="GO" id="GO:0030170">
    <property type="term" value="F:pyridoxal phosphate binding"/>
    <property type="evidence" value="ECO:0007669"/>
    <property type="project" value="UniProtKB-UniRule"/>
</dbReference>
<organism evidence="8 9">
    <name type="scientific">Trebonia kvetii</name>
    <dbReference type="NCBI Taxonomy" id="2480626"/>
    <lineage>
        <taxon>Bacteria</taxon>
        <taxon>Bacillati</taxon>
        <taxon>Actinomycetota</taxon>
        <taxon>Actinomycetes</taxon>
        <taxon>Streptosporangiales</taxon>
        <taxon>Treboniaceae</taxon>
        <taxon>Trebonia</taxon>
    </lineage>
</organism>
<dbReference type="RefSeq" id="WP_145858369.1">
    <property type="nucleotide sequence ID" value="NZ_RPFW01000006.1"/>
</dbReference>
<evidence type="ECO:0000256" key="1">
    <source>
        <dbReference type="ARBA" id="ARBA00001933"/>
    </source>
</evidence>
<dbReference type="PANTHER" id="PTHR43643:SF3">
    <property type="entry name" value="HISTIDINOL-PHOSPHATE AMINOTRANSFERASE"/>
    <property type="match status" value="1"/>
</dbReference>
<evidence type="ECO:0000313" key="9">
    <source>
        <dbReference type="Proteomes" id="UP000460272"/>
    </source>
</evidence>
<comment type="catalytic activity">
    <reaction evidence="6">
        <text>an aromatic L-alpha-amino acid + 2-oxoglutarate = an aromatic oxo-acid + L-glutamate</text>
        <dbReference type="Rhea" id="RHEA:17533"/>
        <dbReference type="ChEBI" id="CHEBI:16810"/>
        <dbReference type="ChEBI" id="CHEBI:29985"/>
        <dbReference type="ChEBI" id="CHEBI:73309"/>
        <dbReference type="ChEBI" id="CHEBI:84824"/>
        <dbReference type="EC" id="2.6.1.57"/>
    </reaction>
</comment>
<keyword evidence="4 6" id="KW-0808">Transferase</keyword>
<keyword evidence="9" id="KW-1185">Reference proteome</keyword>
<evidence type="ECO:0000256" key="5">
    <source>
        <dbReference type="ARBA" id="ARBA00022898"/>
    </source>
</evidence>
<comment type="similarity">
    <text evidence="6">Belongs to the class-II pyridoxal-phosphate-dependent aminotransferase family.</text>
</comment>
<comment type="caution">
    <text evidence="8">The sequence shown here is derived from an EMBL/GenBank/DDBJ whole genome shotgun (WGS) entry which is preliminary data.</text>
</comment>
<keyword evidence="3 6" id="KW-0032">Aminotransferase</keyword>
<dbReference type="CDD" id="cd00609">
    <property type="entry name" value="AAT_like"/>
    <property type="match status" value="1"/>
</dbReference>
<evidence type="ECO:0000256" key="4">
    <source>
        <dbReference type="ARBA" id="ARBA00022679"/>
    </source>
</evidence>
<evidence type="ECO:0000259" key="7">
    <source>
        <dbReference type="Pfam" id="PF00155"/>
    </source>
</evidence>
<dbReference type="Gene3D" id="3.40.640.10">
    <property type="entry name" value="Type I PLP-dependent aspartate aminotransferase-like (Major domain)"/>
    <property type="match status" value="1"/>
</dbReference>
<dbReference type="AlphaFoldDB" id="A0A6P2BU57"/>
<evidence type="ECO:0000313" key="8">
    <source>
        <dbReference type="EMBL" id="TVZ01625.1"/>
    </source>
</evidence>
<dbReference type="EMBL" id="RPFW01000006">
    <property type="protein sequence ID" value="TVZ01625.1"/>
    <property type="molecule type" value="Genomic_DNA"/>
</dbReference>
<dbReference type="GO" id="GO:0008793">
    <property type="term" value="F:aromatic-amino-acid transaminase activity"/>
    <property type="evidence" value="ECO:0007669"/>
    <property type="project" value="UniProtKB-UniRule"/>
</dbReference>
<dbReference type="SUPFAM" id="SSF53383">
    <property type="entry name" value="PLP-dependent transferases"/>
    <property type="match status" value="1"/>
</dbReference>
<dbReference type="PANTHER" id="PTHR43643">
    <property type="entry name" value="HISTIDINOL-PHOSPHATE AMINOTRANSFERASE 2"/>
    <property type="match status" value="1"/>
</dbReference>
<evidence type="ECO:0000256" key="3">
    <source>
        <dbReference type="ARBA" id="ARBA00022576"/>
    </source>
</evidence>
<protein>
    <recommendedName>
        <fullName evidence="6">Aromatic amino acid aminotransferase</fullName>
        <shortName evidence="6">ArAT</shortName>
        <ecNumber evidence="6">2.6.1.57</ecNumber>
    </recommendedName>
</protein>
<comment type="subunit">
    <text evidence="2 6">Homodimer.</text>
</comment>
<dbReference type="NCBIfam" id="TIGR01141">
    <property type="entry name" value="hisC"/>
    <property type="match status" value="1"/>
</dbReference>
<dbReference type="EC" id="2.6.1.57" evidence="6"/>
<dbReference type="PROSITE" id="PS00599">
    <property type="entry name" value="AA_TRANSFER_CLASS_2"/>
    <property type="match status" value="1"/>
</dbReference>
<dbReference type="Pfam" id="PF00155">
    <property type="entry name" value="Aminotran_1_2"/>
    <property type="match status" value="1"/>
</dbReference>
<dbReference type="InterPro" id="IPR015424">
    <property type="entry name" value="PyrdxlP-dep_Trfase"/>
</dbReference>
<gene>
    <name evidence="8" type="primary">hisC</name>
    <name evidence="6" type="synonym">pat</name>
    <name evidence="8" type="ORF">EAS64_29535</name>
</gene>
<dbReference type="OrthoDB" id="9809616at2"/>
<dbReference type="HAMAP" id="MF_01513">
    <property type="entry name" value="Phe_aminotrans_2"/>
    <property type="match status" value="1"/>
</dbReference>
<accession>A0A6P2BU57</accession>
<dbReference type="InterPro" id="IPR015421">
    <property type="entry name" value="PyrdxlP-dep_Trfase_major"/>
</dbReference>
<evidence type="ECO:0000256" key="6">
    <source>
        <dbReference type="HAMAP-Rule" id="MF_01513"/>
    </source>
</evidence>
<dbReference type="HAMAP" id="MF_01023">
    <property type="entry name" value="HisC_aminotrans_2"/>
    <property type="match status" value="1"/>
</dbReference>
<dbReference type="Proteomes" id="UP000460272">
    <property type="component" value="Unassembled WGS sequence"/>
</dbReference>